<evidence type="ECO:0008006" key="3">
    <source>
        <dbReference type="Google" id="ProtNLM"/>
    </source>
</evidence>
<reference evidence="1 2" key="1">
    <citation type="submission" date="2020-07" db="EMBL/GenBank/DDBJ databases">
        <title>Sequencing the genomes of 1000 actinobacteria strains.</title>
        <authorList>
            <person name="Klenk H.-P."/>
        </authorList>
    </citation>
    <scope>NUCLEOTIDE SEQUENCE [LARGE SCALE GENOMIC DNA]</scope>
    <source>
        <strain evidence="1 2">DSM 45278</strain>
    </source>
</reference>
<organism evidence="1 2">
    <name type="scientific">Nocardiopsis sinuspersici</name>
    <dbReference type="NCBI Taxonomy" id="501010"/>
    <lineage>
        <taxon>Bacteria</taxon>
        <taxon>Bacillati</taxon>
        <taxon>Actinomycetota</taxon>
        <taxon>Actinomycetes</taxon>
        <taxon>Streptosporangiales</taxon>
        <taxon>Nocardiopsidaceae</taxon>
        <taxon>Nocardiopsis</taxon>
    </lineage>
</organism>
<dbReference type="NCBIfam" id="NF038076">
    <property type="entry name" value="fam_STM4015"/>
    <property type="match status" value="1"/>
</dbReference>
<gene>
    <name evidence="1" type="ORF">HNR06_001668</name>
</gene>
<dbReference type="RefSeq" id="WP_179809686.1">
    <property type="nucleotide sequence ID" value="NZ_JACCHL010000001.1"/>
</dbReference>
<dbReference type="InterPro" id="IPR032675">
    <property type="entry name" value="LRR_dom_sf"/>
</dbReference>
<dbReference type="Proteomes" id="UP000584931">
    <property type="component" value="Unassembled WGS sequence"/>
</dbReference>
<dbReference type="EMBL" id="JACCHL010000001">
    <property type="protein sequence ID" value="NYH52079.1"/>
    <property type="molecule type" value="Genomic_DNA"/>
</dbReference>
<evidence type="ECO:0000313" key="2">
    <source>
        <dbReference type="Proteomes" id="UP000584931"/>
    </source>
</evidence>
<comment type="caution">
    <text evidence="1">The sequence shown here is derived from an EMBL/GenBank/DDBJ whole genome shotgun (WGS) entry which is preliminary data.</text>
</comment>
<accession>A0A7Y9XAQ2</accession>
<evidence type="ECO:0000313" key="1">
    <source>
        <dbReference type="EMBL" id="NYH52079.1"/>
    </source>
</evidence>
<dbReference type="InterPro" id="IPR047722">
    <property type="entry name" value="STM4015-like"/>
</dbReference>
<name>A0A7Y9XAQ2_9ACTN</name>
<sequence>MPNTHHVTEFAGLPVVEFPAVGLEDDLLDLKGPATGGERVAAALDDPESMAWRLRVLSCEPEEEFPEYFARFLREVDTSRVGALIVGGWGDFTDEPPGSVPRDLLIEHADAFPALRSLFFGEIVADEYEISWINQPDLVPLLSAFPRLTELTVRGVNGIGSDEGLGLSVSEHTGLRSLTVQSGGLPGRVSREIASSGLPELEHLELWLGTEYYEGDTAPRDLAPLLSGKAFPGLRSLGLRNVENLHSWIPVLAQAPVLPSLEVLDLSLGDLTNEGAQALIEAAPAFRGLRRLDLHHHFLSEDMRERVRAALPGVEVDLSGPREPNTYGGEVHYYTAVAE</sequence>
<dbReference type="Gene3D" id="3.80.10.10">
    <property type="entry name" value="Ribonuclease Inhibitor"/>
    <property type="match status" value="1"/>
</dbReference>
<protein>
    <recommendedName>
        <fullName evidence="3">Cytoplasmic protein</fullName>
    </recommendedName>
</protein>
<dbReference type="SUPFAM" id="SSF52047">
    <property type="entry name" value="RNI-like"/>
    <property type="match status" value="1"/>
</dbReference>
<dbReference type="AlphaFoldDB" id="A0A7Y9XAQ2"/>
<proteinExistence type="predicted"/>